<gene>
    <name evidence="2" type="ORF">CDEB00056_LOCUS17939</name>
</gene>
<sequence>MASLINLSQVAKKAQIQTRHVRQLSSKLKLKDDNENKNAPRNPQAFVKVRLTPGEGDPLSKFRGHAHRKADPTYRPRWRHKANIISKEDFAARPTVGFDTQFDSLHDAAVVLSWLNETQRQDVYQMYLSMMVDQDNEFKGTTSHEYVMRVIAEKFHLSPRRVGAIVQNCHDEEQAYRNGEISKDQEKVSAWVDTKIQELIDDTYETYEEKNPNEFVEPPIGGADMINVSPARDAVTVEDLYDVEELEQEAVVREREEAQLLIDQKVYIEDVHAKDITSKANAECHKLIKRANIEFKDLRNSFKRSDGSDNSSDNGAENDYEYTLPEGGQREDEEGNITKTERRERWKWVAQTVNTREEKNVRKMKKGGRRKGTLRKENNDNKDNTLVEHDGVLRVATMEEVSGVAWKPIRNPIEHTYGGVKASWLSRKHDRKGWGRMERKYVEEEEENAEEEVEKSEGDAEVASSDVDADGSGDKK</sequence>
<evidence type="ECO:0000256" key="1">
    <source>
        <dbReference type="SAM" id="MobiDB-lite"/>
    </source>
</evidence>
<protein>
    <submittedName>
        <fullName evidence="2">Uncharacterized protein</fullName>
    </submittedName>
</protein>
<accession>A0A7S3QD26</accession>
<feature type="region of interest" description="Disordered" evidence="1">
    <location>
        <begin position="442"/>
        <end position="476"/>
    </location>
</feature>
<feature type="compositionally biased region" description="Acidic residues" evidence="1">
    <location>
        <begin position="443"/>
        <end position="454"/>
    </location>
</feature>
<feature type="compositionally biased region" description="Basic and acidic residues" evidence="1">
    <location>
        <begin position="374"/>
        <end position="384"/>
    </location>
</feature>
<organism evidence="2">
    <name type="scientific">Chaetoceros debilis</name>
    <dbReference type="NCBI Taxonomy" id="122233"/>
    <lineage>
        <taxon>Eukaryota</taxon>
        <taxon>Sar</taxon>
        <taxon>Stramenopiles</taxon>
        <taxon>Ochrophyta</taxon>
        <taxon>Bacillariophyta</taxon>
        <taxon>Coscinodiscophyceae</taxon>
        <taxon>Chaetocerotophycidae</taxon>
        <taxon>Chaetocerotales</taxon>
        <taxon>Chaetocerotaceae</taxon>
        <taxon>Chaetoceros</taxon>
    </lineage>
</organism>
<feature type="compositionally biased region" description="Acidic residues" evidence="1">
    <location>
        <begin position="467"/>
        <end position="476"/>
    </location>
</feature>
<evidence type="ECO:0000313" key="2">
    <source>
        <dbReference type="EMBL" id="CAE0473086.1"/>
    </source>
</evidence>
<dbReference type="AlphaFoldDB" id="A0A7S3QD26"/>
<dbReference type="EMBL" id="HBIO01023360">
    <property type="protein sequence ID" value="CAE0473086.1"/>
    <property type="molecule type" value="Transcribed_RNA"/>
</dbReference>
<feature type="region of interest" description="Disordered" evidence="1">
    <location>
        <begin position="54"/>
        <end position="74"/>
    </location>
</feature>
<feature type="region of interest" description="Disordered" evidence="1">
    <location>
        <begin position="301"/>
        <end position="339"/>
    </location>
</feature>
<proteinExistence type="predicted"/>
<reference evidence="2" key="1">
    <citation type="submission" date="2021-01" db="EMBL/GenBank/DDBJ databases">
        <authorList>
            <person name="Corre E."/>
            <person name="Pelletier E."/>
            <person name="Niang G."/>
            <person name="Scheremetjew M."/>
            <person name="Finn R."/>
            <person name="Kale V."/>
            <person name="Holt S."/>
            <person name="Cochrane G."/>
            <person name="Meng A."/>
            <person name="Brown T."/>
            <person name="Cohen L."/>
        </authorList>
    </citation>
    <scope>NUCLEOTIDE SEQUENCE</scope>
    <source>
        <strain evidence="2">MM31A-1</strain>
    </source>
</reference>
<name>A0A7S3QD26_9STRA</name>
<feature type="region of interest" description="Disordered" evidence="1">
    <location>
        <begin position="365"/>
        <end position="384"/>
    </location>
</feature>